<evidence type="ECO:0000256" key="5">
    <source>
        <dbReference type="ARBA" id="ARBA00022605"/>
    </source>
</evidence>
<evidence type="ECO:0000256" key="2">
    <source>
        <dbReference type="ARBA" id="ARBA00004664"/>
    </source>
</evidence>
<evidence type="ECO:0000256" key="3">
    <source>
        <dbReference type="ARBA" id="ARBA00012572"/>
    </source>
</evidence>
<evidence type="ECO:0000313" key="12">
    <source>
        <dbReference type="Proteomes" id="UP001317963"/>
    </source>
</evidence>
<dbReference type="EMBL" id="CP036501">
    <property type="protein sequence ID" value="UZP74747.1"/>
    <property type="molecule type" value="Genomic_DNA"/>
</dbReference>
<sequence length="209" mass="22213">MQVKICGITRTEDAVAAIESGADAVGLIFYPGSKRFINPPSAANVIANLSPYTTVVGLFVNADESQVREVLACCALSQLQFHGDESPDFCASFDRPYVKSVPVSDTNQMSAIVAAHTAARAFLFDTQVPGEHGGTGKAFDWRLMPEKNIGHRVLAGGLDAENVAEAIRIASPDAVDVSSGVELMAGVKDHDKMHRFIRAAVQAGKVAKQ</sequence>
<dbReference type="HAMAP" id="MF_00135">
    <property type="entry name" value="PRAI"/>
    <property type="match status" value="1"/>
</dbReference>
<feature type="domain" description="N-(5'phosphoribosyl) anthranilate isomerase (PRAI)" evidence="10">
    <location>
        <begin position="3"/>
        <end position="198"/>
    </location>
</feature>
<gene>
    <name evidence="9" type="primary">trpF</name>
    <name evidence="11" type="ORF">E0F26_08345</name>
</gene>
<comment type="catalytic activity">
    <reaction evidence="1 9">
        <text>N-(5-phospho-beta-D-ribosyl)anthranilate = 1-(2-carboxyphenylamino)-1-deoxy-D-ribulose 5-phosphate</text>
        <dbReference type="Rhea" id="RHEA:21540"/>
        <dbReference type="ChEBI" id="CHEBI:18277"/>
        <dbReference type="ChEBI" id="CHEBI:58613"/>
        <dbReference type="EC" id="5.3.1.24"/>
    </reaction>
</comment>
<evidence type="ECO:0000259" key="10">
    <source>
        <dbReference type="Pfam" id="PF00697"/>
    </source>
</evidence>
<keyword evidence="8 9" id="KW-0413">Isomerase</keyword>
<keyword evidence="5 9" id="KW-0028">Amino-acid biosynthesis</keyword>
<evidence type="ECO:0000256" key="9">
    <source>
        <dbReference type="HAMAP-Rule" id="MF_00135"/>
    </source>
</evidence>
<dbReference type="InterPro" id="IPR011060">
    <property type="entry name" value="RibuloseP-bd_barrel"/>
</dbReference>
<keyword evidence="12" id="KW-1185">Reference proteome</keyword>
<dbReference type="Gene3D" id="3.20.20.70">
    <property type="entry name" value="Aldolase class I"/>
    <property type="match status" value="1"/>
</dbReference>
<evidence type="ECO:0000313" key="11">
    <source>
        <dbReference type="EMBL" id="UZP74747.1"/>
    </source>
</evidence>
<protein>
    <recommendedName>
        <fullName evidence="4 9">N-(5'-phosphoribosyl)anthranilate isomerase</fullName>
        <shortName evidence="9">PRAI</shortName>
        <ecNumber evidence="3 9">5.3.1.24</ecNumber>
    </recommendedName>
</protein>
<dbReference type="EC" id="5.3.1.24" evidence="3 9"/>
<evidence type="ECO:0000256" key="8">
    <source>
        <dbReference type="ARBA" id="ARBA00023235"/>
    </source>
</evidence>
<reference evidence="11 12" key="1">
    <citation type="submission" date="2019-02" db="EMBL/GenBank/DDBJ databases">
        <title>Halieaceae_genomes.</title>
        <authorList>
            <person name="Li S.-H."/>
        </authorList>
    </citation>
    <scope>NUCLEOTIDE SEQUENCE [LARGE SCALE GENOMIC DNA]</scope>
    <source>
        <strain evidence="11 12">JH123</strain>
    </source>
</reference>
<dbReference type="PANTHER" id="PTHR42894:SF1">
    <property type="entry name" value="N-(5'-PHOSPHORIBOSYL)ANTHRANILATE ISOMERASE"/>
    <property type="match status" value="1"/>
</dbReference>
<accession>A0ABY6Q658</accession>
<keyword evidence="7 9" id="KW-0057">Aromatic amino acid biosynthesis</keyword>
<comment type="similarity">
    <text evidence="9">Belongs to the TrpF family.</text>
</comment>
<keyword evidence="6 9" id="KW-0822">Tryptophan biosynthesis</keyword>
<dbReference type="RefSeq" id="WP_279241207.1">
    <property type="nucleotide sequence ID" value="NZ_CP036501.1"/>
</dbReference>
<dbReference type="InterPro" id="IPR001240">
    <property type="entry name" value="PRAI_dom"/>
</dbReference>
<evidence type="ECO:0000256" key="7">
    <source>
        <dbReference type="ARBA" id="ARBA00023141"/>
    </source>
</evidence>
<evidence type="ECO:0000256" key="1">
    <source>
        <dbReference type="ARBA" id="ARBA00001164"/>
    </source>
</evidence>
<proteinExistence type="inferred from homology"/>
<evidence type="ECO:0000256" key="4">
    <source>
        <dbReference type="ARBA" id="ARBA00022272"/>
    </source>
</evidence>
<dbReference type="PANTHER" id="PTHR42894">
    <property type="entry name" value="N-(5'-PHOSPHORIBOSYL)ANTHRANILATE ISOMERASE"/>
    <property type="match status" value="1"/>
</dbReference>
<dbReference type="GO" id="GO:0004640">
    <property type="term" value="F:phosphoribosylanthranilate isomerase activity"/>
    <property type="evidence" value="ECO:0007669"/>
    <property type="project" value="UniProtKB-EC"/>
</dbReference>
<comment type="pathway">
    <text evidence="2 9">Amino-acid biosynthesis; L-tryptophan biosynthesis; L-tryptophan from chorismate: step 3/5.</text>
</comment>
<evidence type="ECO:0000256" key="6">
    <source>
        <dbReference type="ARBA" id="ARBA00022822"/>
    </source>
</evidence>
<dbReference type="InterPro" id="IPR013785">
    <property type="entry name" value="Aldolase_TIM"/>
</dbReference>
<organism evidence="11 12">
    <name type="scientific">Candidatus Paraluminiphilus aquimaris</name>
    <dbReference type="NCBI Taxonomy" id="2518994"/>
    <lineage>
        <taxon>Bacteria</taxon>
        <taxon>Pseudomonadati</taxon>
        <taxon>Pseudomonadota</taxon>
        <taxon>Gammaproteobacteria</taxon>
        <taxon>Cellvibrionales</taxon>
        <taxon>Halieaceae</taxon>
        <taxon>Candidatus Paraluminiphilus</taxon>
    </lineage>
</organism>
<dbReference type="SUPFAM" id="SSF51366">
    <property type="entry name" value="Ribulose-phoshate binding barrel"/>
    <property type="match status" value="1"/>
</dbReference>
<dbReference type="NCBIfam" id="NF002298">
    <property type="entry name" value="PRK01222.1-4"/>
    <property type="match status" value="1"/>
</dbReference>
<dbReference type="InterPro" id="IPR044643">
    <property type="entry name" value="TrpF_fam"/>
</dbReference>
<name>A0ABY6Q658_9GAMM</name>
<dbReference type="Pfam" id="PF00697">
    <property type="entry name" value="PRAI"/>
    <property type="match status" value="1"/>
</dbReference>
<dbReference type="Proteomes" id="UP001317963">
    <property type="component" value="Chromosome"/>
</dbReference>
<dbReference type="CDD" id="cd00405">
    <property type="entry name" value="PRAI"/>
    <property type="match status" value="1"/>
</dbReference>